<proteinExistence type="predicted"/>
<reference evidence="1" key="1">
    <citation type="submission" date="2022-08" db="EMBL/GenBank/DDBJ databases">
        <title>Genome Sequence of Lecanicillium fungicola.</title>
        <authorList>
            <person name="Buettner E."/>
        </authorList>
    </citation>
    <scope>NUCLEOTIDE SEQUENCE</scope>
    <source>
        <strain evidence="1">Babe33</strain>
    </source>
</reference>
<protein>
    <submittedName>
        <fullName evidence="1">Uncharacterized protein</fullName>
    </submittedName>
</protein>
<name>A0ACC1NJ59_9HYPO</name>
<accession>A0ACC1NJ59</accession>
<evidence type="ECO:0000313" key="1">
    <source>
        <dbReference type="EMBL" id="KAJ2979305.1"/>
    </source>
</evidence>
<organism evidence="1 2">
    <name type="scientific">Zarea fungicola</name>
    <dbReference type="NCBI Taxonomy" id="93591"/>
    <lineage>
        <taxon>Eukaryota</taxon>
        <taxon>Fungi</taxon>
        <taxon>Dikarya</taxon>
        <taxon>Ascomycota</taxon>
        <taxon>Pezizomycotina</taxon>
        <taxon>Sordariomycetes</taxon>
        <taxon>Hypocreomycetidae</taxon>
        <taxon>Hypocreales</taxon>
        <taxon>Cordycipitaceae</taxon>
        <taxon>Zarea</taxon>
    </lineage>
</organism>
<evidence type="ECO:0000313" key="2">
    <source>
        <dbReference type="Proteomes" id="UP001143910"/>
    </source>
</evidence>
<gene>
    <name evidence="1" type="ORF">NQ176_g3338</name>
</gene>
<dbReference type="Proteomes" id="UP001143910">
    <property type="component" value="Unassembled WGS sequence"/>
</dbReference>
<dbReference type="EMBL" id="JANJQO010000296">
    <property type="protein sequence ID" value="KAJ2979305.1"/>
    <property type="molecule type" value="Genomic_DNA"/>
</dbReference>
<comment type="caution">
    <text evidence="1">The sequence shown here is derived from an EMBL/GenBank/DDBJ whole genome shotgun (WGS) entry which is preliminary data.</text>
</comment>
<keyword evidence="2" id="KW-1185">Reference proteome</keyword>
<sequence>MVLPADKGGVVASAESEGDQQDSQSSTPTVKTQERYDGGVVAWLQVLGAFFLFFNAWGIVNTYGAFQTYYSTVLLVHETPDNIAWIGTIQGFLLMFIGVLTGSLFDAGYFKWLISVGTVLMVFGTMMQSICRTYWQLVLAQGLVVGLGAGLLFIGSIALIPSYFVARRAAAMGIAATGSSLGGIIYPVVFHRLQPLIGFGWTVRTMGFIVLGTGAIPIFAMRQRTRPSQERKLLDPTAIRDPKFIVFVFAAFLAFLALWVPFFYISTFAIDVAGVGDNLGFYMLSLANMGSLFGRLASGYCADKIGPLNMFIPITFCCFILGFSWVAIETETGTIAFAVLYGFFSGGIVSLPPAVVASMTSNPALIGTRMGMSVGFVSFAVLIGGPIAGVILREKQDWLGLQVFVGALMAGATVIFAVARLMRTGLKLVVRV</sequence>